<dbReference type="EMBL" id="QRAN01000030">
    <property type="protein sequence ID" value="RLQ20355.1"/>
    <property type="molecule type" value="Genomic_DNA"/>
</dbReference>
<accession>A0A3L7DUA3</accession>
<evidence type="ECO:0000313" key="2">
    <source>
        <dbReference type="EMBL" id="RLQ20355.1"/>
    </source>
</evidence>
<dbReference type="OrthoDB" id="9810995at2"/>
<name>A0A3L7DUA3_9GAMM</name>
<dbReference type="InterPro" id="IPR002514">
    <property type="entry name" value="Transposase_8"/>
</dbReference>
<dbReference type="GO" id="GO:0006313">
    <property type="term" value="P:DNA transposition"/>
    <property type="evidence" value="ECO:0007669"/>
    <property type="project" value="InterPro"/>
</dbReference>
<organism evidence="2 3">
    <name type="scientific">Seongchinamella sediminis</name>
    <dbReference type="NCBI Taxonomy" id="2283635"/>
    <lineage>
        <taxon>Bacteria</taxon>
        <taxon>Pseudomonadati</taxon>
        <taxon>Pseudomonadota</taxon>
        <taxon>Gammaproteobacteria</taxon>
        <taxon>Cellvibrionales</taxon>
        <taxon>Halieaceae</taxon>
        <taxon>Seongchinamella</taxon>
    </lineage>
</organism>
<dbReference type="InterPro" id="IPR009057">
    <property type="entry name" value="Homeodomain-like_sf"/>
</dbReference>
<dbReference type="GO" id="GO:0003677">
    <property type="term" value="F:DNA binding"/>
    <property type="evidence" value="ECO:0007669"/>
    <property type="project" value="InterPro"/>
</dbReference>
<dbReference type="GO" id="GO:0004803">
    <property type="term" value="F:transposase activity"/>
    <property type="evidence" value="ECO:0007669"/>
    <property type="project" value="InterPro"/>
</dbReference>
<dbReference type="Proteomes" id="UP000265509">
    <property type="component" value="Unassembled WGS sequence"/>
</dbReference>
<keyword evidence="3" id="KW-1185">Reference proteome</keyword>
<evidence type="ECO:0008006" key="4">
    <source>
        <dbReference type="Google" id="ProtNLM"/>
    </source>
</evidence>
<dbReference type="SUPFAM" id="SSF46689">
    <property type="entry name" value="Homeodomain-like"/>
    <property type="match status" value="1"/>
</dbReference>
<dbReference type="Pfam" id="PF01527">
    <property type="entry name" value="HTH_Tnp_1"/>
    <property type="match status" value="1"/>
</dbReference>
<proteinExistence type="inferred from homology"/>
<evidence type="ECO:0000313" key="3">
    <source>
        <dbReference type="Proteomes" id="UP000265509"/>
    </source>
</evidence>
<evidence type="ECO:0000256" key="1">
    <source>
        <dbReference type="ARBA" id="ARBA00009964"/>
    </source>
</evidence>
<comment type="caution">
    <text evidence="2">The sequence shown here is derived from an EMBL/GenBank/DDBJ whole genome shotgun (WGS) entry which is preliminary data.</text>
</comment>
<sequence>MTSKTGSKKTTRKQYAPEFKAEAVAERIGVSKAAQELGPHDSQLYGWRSKARVRHIE</sequence>
<gene>
    <name evidence="2" type="ORF">DWB85_18070</name>
</gene>
<comment type="similarity">
    <text evidence="1">Belongs to the transposase 8 family.</text>
</comment>
<dbReference type="AlphaFoldDB" id="A0A3L7DUA3"/>
<reference evidence="2 3" key="1">
    <citation type="submission" date="2018-07" db="EMBL/GenBank/DDBJ databases">
        <title>Halioglobus sp. genome submission.</title>
        <authorList>
            <person name="Ye M.-Q."/>
            <person name="Du Z.-J."/>
        </authorList>
    </citation>
    <scope>NUCLEOTIDE SEQUENCE [LARGE SCALE GENOMIC DNA]</scope>
    <source>
        <strain evidence="2 3">U0301</strain>
    </source>
</reference>
<protein>
    <recommendedName>
        <fullName evidence="4">Transposase</fullName>
    </recommendedName>
</protein>